<organism evidence="1 2">
    <name type="scientific">Candidatus Curtissbacteria bacterium RBG_16_39_7</name>
    <dbReference type="NCBI Taxonomy" id="1797707"/>
    <lineage>
        <taxon>Bacteria</taxon>
        <taxon>Candidatus Curtissiibacteriota</taxon>
    </lineage>
</organism>
<dbReference type="Proteomes" id="UP000176628">
    <property type="component" value="Unassembled WGS sequence"/>
</dbReference>
<dbReference type="AlphaFoldDB" id="A0A1F5G2Q9"/>
<accession>A0A1F5G2Q9</accession>
<protein>
    <submittedName>
        <fullName evidence="1">Uncharacterized protein</fullName>
    </submittedName>
</protein>
<evidence type="ECO:0000313" key="1">
    <source>
        <dbReference type="EMBL" id="OGD86163.1"/>
    </source>
</evidence>
<sequence>MFQEYPTIYCRDELKQRKHSHLEVKPPTLVGGECYMSEKEKPYQIVKKESALINALLPKEHQSTLVTYSLEIGGIPTVFAWTDSSNDQFGAYWHNPNCHPNAYFYMAQKLVDNLKELSEVRPSYPEKSLILKYIPGDGQHMRMIISKFTPFPELGEKNLESAKLTTPYGVFEVTKTGENQFLTQVFMTHLTQDDQFSQFIVDNCKDKPSLEGVRQLLNKIQELRAQNIAA</sequence>
<evidence type="ECO:0000313" key="2">
    <source>
        <dbReference type="Proteomes" id="UP000176628"/>
    </source>
</evidence>
<name>A0A1F5G2Q9_9BACT</name>
<dbReference type="EMBL" id="MFAV01000030">
    <property type="protein sequence ID" value="OGD86163.1"/>
    <property type="molecule type" value="Genomic_DNA"/>
</dbReference>
<comment type="caution">
    <text evidence="1">The sequence shown here is derived from an EMBL/GenBank/DDBJ whole genome shotgun (WGS) entry which is preliminary data.</text>
</comment>
<reference evidence="1 2" key="1">
    <citation type="journal article" date="2016" name="Nat. Commun.">
        <title>Thousands of microbial genomes shed light on interconnected biogeochemical processes in an aquifer system.</title>
        <authorList>
            <person name="Anantharaman K."/>
            <person name="Brown C.T."/>
            <person name="Hug L.A."/>
            <person name="Sharon I."/>
            <person name="Castelle C.J."/>
            <person name="Probst A.J."/>
            <person name="Thomas B.C."/>
            <person name="Singh A."/>
            <person name="Wilkins M.J."/>
            <person name="Karaoz U."/>
            <person name="Brodie E.L."/>
            <person name="Williams K.H."/>
            <person name="Hubbard S.S."/>
            <person name="Banfield J.F."/>
        </authorList>
    </citation>
    <scope>NUCLEOTIDE SEQUENCE [LARGE SCALE GENOMIC DNA]</scope>
</reference>
<proteinExistence type="predicted"/>
<gene>
    <name evidence="1" type="ORF">A2Z23_02045</name>
</gene>